<dbReference type="Proteomes" id="UP001295469">
    <property type="component" value="Chromosome A09"/>
</dbReference>
<dbReference type="PANTHER" id="PTHR31448:SF32">
    <property type="entry name" value="MYOSIN-BINDING PROTEIN 1"/>
    <property type="match status" value="1"/>
</dbReference>
<dbReference type="AlphaFoldDB" id="A0A816PBI1"/>
<proteinExistence type="predicted"/>
<protein>
    <submittedName>
        <fullName evidence="1">(rape) hypothetical protein</fullName>
    </submittedName>
</protein>
<accession>A0A816PBI1</accession>
<sequence length="88" mass="10059">MKLVWLKTSEMESEGRLSTFIFNTMAISPSKPQTSSRSFTRALALAFNEWLLIPMLFVNSIFSHVITRFADHSELQSPCLMCSQQQIT</sequence>
<organism evidence="1">
    <name type="scientific">Brassica napus</name>
    <name type="common">Rape</name>
    <dbReference type="NCBI Taxonomy" id="3708"/>
    <lineage>
        <taxon>Eukaryota</taxon>
        <taxon>Viridiplantae</taxon>
        <taxon>Streptophyta</taxon>
        <taxon>Embryophyta</taxon>
        <taxon>Tracheophyta</taxon>
        <taxon>Spermatophyta</taxon>
        <taxon>Magnoliopsida</taxon>
        <taxon>eudicotyledons</taxon>
        <taxon>Gunneridae</taxon>
        <taxon>Pentapetalae</taxon>
        <taxon>rosids</taxon>
        <taxon>malvids</taxon>
        <taxon>Brassicales</taxon>
        <taxon>Brassicaceae</taxon>
        <taxon>Brassiceae</taxon>
        <taxon>Brassica</taxon>
    </lineage>
</organism>
<gene>
    <name evidence="1" type="ORF">DARMORV10_A09P43810.1</name>
</gene>
<dbReference type="InterPro" id="IPR039306">
    <property type="entry name" value="MYOB"/>
</dbReference>
<evidence type="ECO:0000313" key="1">
    <source>
        <dbReference type="EMBL" id="CAF2046607.1"/>
    </source>
</evidence>
<reference evidence="1" key="1">
    <citation type="submission" date="2021-01" db="EMBL/GenBank/DDBJ databases">
        <authorList>
            <consortium name="Genoscope - CEA"/>
            <person name="William W."/>
        </authorList>
    </citation>
    <scope>NUCLEOTIDE SEQUENCE</scope>
</reference>
<dbReference type="GO" id="GO:0017022">
    <property type="term" value="F:myosin binding"/>
    <property type="evidence" value="ECO:0007669"/>
    <property type="project" value="InterPro"/>
</dbReference>
<dbReference type="EMBL" id="HG994363">
    <property type="protein sequence ID" value="CAF2046607.1"/>
    <property type="molecule type" value="Genomic_DNA"/>
</dbReference>
<name>A0A816PBI1_BRANA</name>
<dbReference type="PANTHER" id="PTHR31448">
    <property type="entry name" value="MYOSIN-BINDING PROTEIN 2"/>
    <property type="match status" value="1"/>
</dbReference>